<dbReference type="InterPro" id="IPR051217">
    <property type="entry name" value="Insect_Cuticle_Struc_Prot"/>
</dbReference>
<evidence type="ECO:0000313" key="4">
    <source>
        <dbReference type="EMBL" id="KAF7268372.1"/>
    </source>
</evidence>
<dbReference type="PROSITE" id="PS00233">
    <property type="entry name" value="CHIT_BIND_RR_1"/>
    <property type="match status" value="1"/>
</dbReference>
<evidence type="ECO:0000313" key="5">
    <source>
        <dbReference type="Proteomes" id="UP000625711"/>
    </source>
</evidence>
<dbReference type="PROSITE" id="PS51155">
    <property type="entry name" value="CHIT_BIND_RR_2"/>
    <property type="match status" value="1"/>
</dbReference>
<name>A0A834HWY9_RHYFE</name>
<gene>
    <name evidence="4" type="ORF">GWI33_018490</name>
</gene>
<evidence type="ECO:0000256" key="1">
    <source>
        <dbReference type="ARBA" id="ARBA00022460"/>
    </source>
</evidence>
<dbReference type="PANTHER" id="PTHR12236:SF75">
    <property type="entry name" value="CUTICULAR PROTEIN 62BB, ISOFORM A"/>
    <property type="match status" value="1"/>
</dbReference>
<keyword evidence="5" id="KW-1185">Reference proteome</keyword>
<accession>A0A834HWY9</accession>
<feature type="region of interest" description="Disordered" evidence="3">
    <location>
        <begin position="209"/>
        <end position="232"/>
    </location>
</feature>
<dbReference type="GO" id="GO:0031012">
    <property type="term" value="C:extracellular matrix"/>
    <property type="evidence" value="ECO:0007669"/>
    <property type="project" value="TreeGrafter"/>
</dbReference>
<dbReference type="InterPro" id="IPR031311">
    <property type="entry name" value="CHIT_BIND_RR_consensus"/>
</dbReference>
<evidence type="ECO:0000256" key="2">
    <source>
        <dbReference type="PROSITE-ProRule" id="PRU00497"/>
    </source>
</evidence>
<dbReference type="GO" id="GO:0042302">
    <property type="term" value="F:structural constituent of cuticle"/>
    <property type="evidence" value="ECO:0007669"/>
    <property type="project" value="UniProtKB-UniRule"/>
</dbReference>
<dbReference type="OrthoDB" id="6427684at2759"/>
<reference evidence="4" key="1">
    <citation type="submission" date="2020-08" db="EMBL/GenBank/DDBJ databases">
        <title>Genome sequencing and assembly of the red palm weevil Rhynchophorus ferrugineus.</title>
        <authorList>
            <person name="Dias G.B."/>
            <person name="Bergman C.M."/>
            <person name="Manee M."/>
        </authorList>
    </citation>
    <scope>NUCLEOTIDE SEQUENCE</scope>
    <source>
        <strain evidence="4">AA-2017</strain>
        <tissue evidence="4">Whole larva</tissue>
    </source>
</reference>
<keyword evidence="1 2" id="KW-0193">Cuticle</keyword>
<proteinExistence type="predicted"/>
<evidence type="ECO:0000256" key="3">
    <source>
        <dbReference type="SAM" id="MobiDB-lite"/>
    </source>
</evidence>
<sequence>MLMIIFLPIIIAEADVISATGFASYGLEHSPGISGLPVIPNPIYLRPVYPLPVASTPPLIKAQSESVDYTAYPKYEFRYGVADGRTGDQKTQTEIRDGDTVKGQYSLVEADGTIRTVTYTADDHSGFNAVVTRAGRASHPVAPAAFTPKITATPGLYPPYSALYGQATWRSVSVDGLRSGVLAQGVSCGPGVHTKHDVNMGALGELGVTRLPKEGRTGPEGEPSSQKSPRCAVVGSRLGAGTLC</sequence>
<dbReference type="Pfam" id="PF00379">
    <property type="entry name" value="Chitin_bind_4"/>
    <property type="match status" value="1"/>
</dbReference>
<comment type="caution">
    <text evidence="4">The sequence shown here is derived from an EMBL/GenBank/DDBJ whole genome shotgun (WGS) entry which is preliminary data.</text>
</comment>
<dbReference type="GO" id="GO:0005615">
    <property type="term" value="C:extracellular space"/>
    <property type="evidence" value="ECO:0007669"/>
    <property type="project" value="TreeGrafter"/>
</dbReference>
<dbReference type="AlphaFoldDB" id="A0A834HWY9"/>
<dbReference type="PRINTS" id="PR00947">
    <property type="entry name" value="CUTICLE"/>
</dbReference>
<dbReference type="Proteomes" id="UP000625711">
    <property type="component" value="Unassembled WGS sequence"/>
</dbReference>
<dbReference type="PANTHER" id="PTHR12236">
    <property type="entry name" value="STRUCTURAL CONTITUENT OF CUTICLE"/>
    <property type="match status" value="1"/>
</dbReference>
<organism evidence="4 5">
    <name type="scientific">Rhynchophorus ferrugineus</name>
    <name type="common">Red palm weevil</name>
    <name type="synonym">Curculio ferrugineus</name>
    <dbReference type="NCBI Taxonomy" id="354439"/>
    <lineage>
        <taxon>Eukaryota</taxon>
        <taxon>Metazoa</taxon>
        <taxon>Ecdysozoa</taxon>
        <taxon>Arthropoda</taxon>
        <taxon>Hexapoda</taxon>
        <taxon>Insecta</taxon>
        <taxon>Pterygota</taxon>
        <taxon>Neoptera</taxon>
        <taxon>Endopterygota</taxon>
        <taxon>Coleoptera</taxon>
        <taxon>Polyphaga</taxon>
        <taxon>Cucujiformia</taxon>
        <taxon>Curculionidae</taxon>
        <taxon>Dryophthorinae</taxon>
        <taxon>Rhynchophorus</taxon>
    </lineage>
</organism>
<dbReference type="InterPro" id="IPR000618">
    <property type="entry name" value="Insect_cuticle"/>
</dbReference>
<protein>
    <submittedName>
        <fullName evidence="4">Uncharacterized protein</fullName>
    </submittedName>
</protein>
<dbReference type="EMBL" id="JAACXV010014330">
    <property type="protein sequence ID" value="KAF7268372.1"/>
    <property type="molecule type" value="Genomic_DNA"/>
</dbReference>